<evidence type="ECO:0000256" key="1">
    <source>
        <dbReference type="ARBA" id="ARBA00010396"/>
    </source>
</evidence>
<feature type="binding site" evidence="6">
    <location>
        <position position="165"/>
    </location>
    <ligand>
        <name>S-adenosyl-L-methionine</name>
        <dbReference type="ChEBI" id="CHEBI:59789"/>
    </ligand>
</feature>
<evidence type="ECO:0000256" key="6">
    <source>
        <dbReference type="HAMAP-Rule" id="MF_01007"/>
    </source>
</evidence>
<evidence type="ECO:0000256" key="4">
    <source>
        <dbReference type="ARBA" id="ARBA00022679"/>
    </source>
</evidence>
<dbReference type="AlphaFoldDB" id="A0A517NLZ4"/>
<dbReference type="InterPro" id="IPR023397">
    <property type="entry name" value="SAM-dep_MeTrfase_MraW_recog"/>
</dbReference>
<keyword evidence="5 6" id="KW-0949">S-adenosyl-L-methionine</keyword>
<dbReference type="GO" id="GO:0070475">
    <property type="term" value="P:rRNA base methylation"/>
    <property type="evidence" value="ECO:0007669"/>
    <property type="project" value="UniProtKB-UniRule"/>
</dbReference>
<comment type="subcellular location">
    <subcellularLocation>
        <location evidence="6">Cytoplasm</location>
    </subcellularLocation>
</comment>
<dbReference type="SUPFAM" id="SSF53335">
    <property type="entry name" value="S-adenosyl-L-methionine-dependent methyltransferases"/>
    <property type="match status" value="1"/>
</dbReference>
<dbReference type="EC" id="2.1.1.199" evidence="6"/>
<keyword evidence="9" id="KW-1185">Reference proteome</keyword>
<dbReference type="InterPro" id="IPR029063">
    <property type="entry name" value="SAM-dependent_MTases_sf"/>
</dbReference>
<dbReference type="Gene3D" id="3.40.50.150">
    <property type="entry name" value="Vaccinia Virus protein VP39"/>
    <property type="match status" value="1"/>
</dbReference>
<feature type="compositionally biased region" description="Low complexity" evidence="7">
    <location>
        <begin position="1"/>
        <end position="13"/>
    </location>
</feature>
<accession>A0A517NLZ4</accession>
<dbReference type="EMBL" id="CP036526">
    <property type="protein sequence ID" value="QDT08109.1"/>
    <property type="molecule type" value="Genomic_DNA"/>
</dbReference>
<feature type="binding site" evidence="6">
    <location>
        <position position="136"/>
    </location>
    <ligand>
        <name>S-adenosyl-L-methionine</name>
        <dbReference type="ChEBI" id="CHEBI:59789"/>
    </ligand>
</feature>
<feature type="binding site" evidence="6">
    <location>
        <position position="158"/>
    </location>
    <ligand>
        <name>S-adenosyl-L-methionine</name>
        <dbReference type="ChEBI" id="CHEBI:59789"/>
    </ligand>
</feature>
<gene>
    <name evidence="8" type="primary">rsmH_1</name>
    <name evidence="6" type="synonym">rsmH</name>
    <name evidence="8" type="ORF">K239x_00390</name>
</gene>
<proteinExistence type="inferred from homology"/>
<comment type="function">
    <text evidence="6">Specifically methylates the N4 position of cytidine in position 1402 (C1402) of 16S rRNA.</text>
</comment>
<dbReference type="Pfam" id="PF01795">
    <property type="entry name" value="Methyltransf_5"/>
    <property type="match status" value="1"/>
</dbReference>
<name>A0A517NLZ4_9BACT</name>
<comment type="similarity">
    <text evidence="1 6">Belongs to the methyltransferase superfamily. RsmH family.</text>
</comment>
<keyword evidence="3 6" id="KW-0489">Methyltransferase</keyword>
<protein>
    <recommendedName>
        <fullName evidence="6">Ribosomal RNA small subunit methyltransferase H</fullName>
        <ecNumber evidence="6">2.1.1.199</ecNumber>
    </recommendedName>
    <alternativeName>
        <fullName evidence="6">16S rRNA m(4)C1402 methyltransferase</fullName>
    </alternativeName>
    <alternativeName>
        <fullName evidence="6">rRNA (cytosine-N(4)-)-methyltransferase RsmH</fullName>
    </alternativeName>
</protein>
<organism evidence="8 9">
    <name type="scientific">Stieleria marina</name>
    <dbReference type="NCBI Taxonomy" id="1930275"/>
    <lineage>
        <taxon>Bacteria</taxon>
        <taxon>Pseudomonadati</taxon>
        <taxon>Planctomycetota</taxon>
        <taxon>Planctomycetia</taxon>
        <taxon>Pirellulales</taxon>
        <taxon>Pirellulaceae</taxon>
        <taxon>Stieleria</taxon>
    </lineage>
</organism>
<evidence type="ECO:0000313" key="9">
    <source>
        <dbReference type="Proteomes" id="UP000319817"/>
    </source>
</evidence>
<reference evidence="8 9" key="1">
    <citation type="submission" date="2019-02" db="EMBL/GenBank/DDBJ databases">
        <title>Deep-cultivation of Planctomycetes and their phenomic and genomic characterization uncovers novel biology.</title>
        <authorList>
            <person name="Wiegand S."/>
            <person name="Jogler M."/>
            <person name="Boedeker C."/>
            <person name="Pinto D."/>
            <person name="Vollmers J."/>
            <person name="Rivas-Marin E."/>
            <person name="Kohn T."/>
            <person name="Peeters S.H."/>
            <person name="Heuer A."/>
            <person name="Rast P."/>
            <person name="Oberbeckmann S."/>
            <person name="Bunk B."/>
            <person name="Jeske O."/>
            <person name="Meyerdierks A."/>
            <person name="Storesund J.E."/>
            <person name="Kallscheuer N."/>
            <person name="Luecker S."/>
            <person name="Lage O.M."/>
            <person name="Pohl T."/>
            <person name="Merkel B.J."/>
            <person name="Hornburger P."/>
            <person name="Mueller R.-W."/>
            <person name="Bruemmer F."/>
            <person name="Labrenz M."/>
            <person name="Spormann A.M."/>
            <person name="Op den Camp H."/>
            <person name="Overmann J."/>
            <person name="Amann R."/>
            <person name="Jetten M.S.M."/>
            <person name="Mascher T."/>
            <person name="Medema M.H."/>
            <person name="Devos D.P."/>
            <person name="Kaster A.-K."/>
            <person name="Ovreas L."/>
            <person name="Rohde M."/>
            <person name="Galperin M.Y."/>
            <person name="Jogler C."/>
        </authorList>
    </citation>
    <scope>NUCLEOTIDE SEQUENCE [LARGE SCALE GENOMIC DNA]</scope>
    <source>
        <strain evidence="8 9">K23_9</strain>
    </source>
</reference>
<dbReference type="OrthoDB" id="9806637at2"/>
<dbReference type="PANTHER" id="PTHR11265">
    <property type="entry name" value="S-ADENOSYL-METHYLTRANSFERASE MRAW"/>
    <property type="match status" value="1"/>
</dbReference>
<feature type="binding site" evidence="6">
    <location>
        <position position="106"/>
    </location>
    <ligand>
        <name>S-adenosyl-L-methionine</name>
        <dbReference type="ChEBI" id="CHEBI:59789"/>
    </ligand>
</feature>
<keyword evidence="4 6" id="KW-0808">Transferase</keyword>
<evidence type="ECO:0000313" key="8">
    <source>
        <dbReference type="EMBL" id="QDT08109.1"/>
    </source>
</evidence>
<feature type="binding site" evidence="6">
    <location>
        <begin position="86"/>
        <end position="88"/>
    </location>
    <ligand>
        <name>S-adenosyl-L-methionine</name>
        <dbReference type="ChEBI" id="CHEBI:59789"/>
    </ligand>
</feature>
<comment type="catalytic activity">
    <reaction evidence="6">
        <text>cytidine(1402) in 16S rRNA + S-adenosyl-L-methionine = N(4)-methylcytidine(1402) in 16S rRNA + S-adenosyl-L-homocysteine + H(+)</text>
        <dbReference type="Rhea" id="RHEA:42928"/>
        <dbReference type="Rhea" id="RHEA-COMP:10286"/>
        <dbReference type="Rhea" id="RHEA-COMP:10287"/>
        <dbReference type="ChEBI" id="CHEBI:15378"/>
        <dbReference type="ChEBI" id="CHEBI:57856"/>
        <dbReference type="ChEBI" id="CHEBI:59789"/>
        <dbReference type="ChEBI" id="CHEBI:74506"/>
        <dbReference type="ChEBI" id="CHEBI:82748"/>
        <dbReference type="EC" id="2.1.1.199"/>
    </reaction>
</comment>
<sequence>MPDSSESPETPSTHQRRVRYSGKNPRRFDQKYKEHGPDQDPAMIAKLLAAGKTPAGQHRPILVQEVLDHLVPQPGERGADVTFGYGGHSEALLNQMQGTGQLLALDVDADQLSKSEERLRALGHSEQSLTVVKSNYAGLAKVMGQLAWTDGLDFLLADLGLSSMQIDDPERGFTYKHDGPLDMRMDASRGASASKWIARCSSVDKLTRVLIDGGDEPNAVGIAEAIFAAREQAPIETTKQLRRIIQSVSPPGVSDKTLNSTIARTFQAIRIAVNNEFSALDSFLAQIPACLRPGGRVAILSFHSGEDRRVKHHFRDGFRSGIYQAVAGDVIRPTPKEISQNSRAASAKLRWAIRST</sequence>
<feature type="compositionally biased region" description="Basic and acidic residues" evidence="7">
    <location>
        <begin position="26"/>
        <end position="38"/>
    </location>
</feature>
<dbReference type="HAMAP" id="MF_01007">
    <property type="entry name" value="16SrRNA_methyltr_H"/>
    <property type="match status" value="1"/>
</dbReference>
<dbReference type="GO" id="GO:0005737">
    <property type="term" value="C:cytoplasm"/>
    <property type="evidence" value="ECO:0007669"/>
    <property type="project" value="UniProtKB-SubCell"/>
</dbReference>
<dbReference type="Gene3D" id="1.10.150.170">
    <property type="entry name" value="Putative methyltransferase TM0872, insert domain"/>
    <property type="match status" value="1"/>
</dbReference>
<keyword evidence="6" id="KW-0963">Cytoplasm</keyword>
<evidence type="ECO:0000256" key="5">
    <source>
        <dbReference type="ARBA" id="ARBA00022691"/>
    </source>
</evidence>
<evidence type="ECO:0000256" key="2">
    <source>
        <dbReference type="ARBA" id="ARBA00022552"/>
    </source>
</evidence>
<dbReference type="InterPro" id="IPR002903">
    <property type="entry name" value="RsmH"/>
</dbReference>
<dbReference type="RefSeq" id="WP_145415708.1">
    <property type="nucleotide sequence ID" value="NZ_CP036526.1"/>
</dbReference>
<dbReference type="NCBIfam" id="TIGR00006">
    <property type="entry name" value="16S rRNA (cytosine(1402)-N(4))-methyltransferase RsmH"/>
    <property type="match status" value="1"/>
</dbReference>
<dbReference type="PANTHER" id="PTHR11265:SF0">
    <property type="entry name" value="12S RRNA N4-METHYLCYTIDINE METHYLTRANSFERASE"/>
    <property type="match status" value="1"/>
</dbReference>
<evidence type="ECO:0000256" key="3">
    <source>
        <dbReference type="ARBA" id="ARBA00022603"/>
    </source>
</evidence>
<dbReference type="Proteomes" id="UP000319817">
    <property type="component" value="Chromosome"/>
</dbReference>
<feature type="region of interest" description="Disordered" evidence="7">
    <location>
        <begin position="1"/>
        <end position="39"/>
    </location>
</feature>
<dbReference type="SUPFAM" id="SSF81799">
    <property type="entry name" value="Putative methyltransferase TM0872, insert domain"/>
    <property type="match status" value="1"/>
</dbReference>
<evidence type="ECO:0000256" key="7">
    <source>
        <dbReference type="SAM" id="MobiDB-lite"/>
    </source>
</evidence>
<dbReference type="GO" id="GO:0071424">
    <property type="term" value="F:rRNA (cytosine-N4-)-methyltransferase activity"/>
    <property type="evidence" value="ECO:0007669"/>
    <property type="project" value="UniProtKB-UniRule"/>
</dbReference>
<keyword evidence="2 6" id="KW-0698">rRNA processing</keyword>
<dbReference type="PIRSF" id="PIRSF004486">
    <property type="entry name" value="MraW"/>
    <property type="match status" value="1"/>
</dbReference>